<proteinExistence type="predicted"/>
<evidence type="ECO:0000313" key="2">
    <source>
        <dbReference type="EMBL" id="MEM5498866.1"/>
    </source>
</evidence>
<reference evidence="2 3" key="1">
    <citation type="submission" date="2024-03" db="EMBL/GenBank/DDBJ databases">
        <title>Community enrichment and isolation of bacterial strains for fucoidan degradation.</title>
        <authorList>
            <person name="Sichert A."/>
        </authorList>
    </citation>
    <scope>NUCLEOTIDE SEQUENCE [LARGE SCALE GENOMIC DNA]</scope>
    <source>
        <strain evidence="2 3">AS12</strain>
    </source>
</reference>
<comment type="caution">
    <text evidence="2">The sequence shown here is derived from an EMBL/GenBank/DDBJ whole genome shotgun (WGS) entry which is preliminary data.</text>
</comment>
<feature type="compositionally biased region" description="Basic and acidic residues" evidence="1">
    <location>
        <begin position="17"/>
        <end position="28"/>
    </location>
</feature>
<gene>
    <name evidence="2" type="ORF">WNY77_15760</name>
</gene>
<dbReference type="Proteomes" id="UP001461163">
    <property type="component" value="Unassembled WGS sequence"/>
</dbReference>
<accession>A0ABU9SYB9</accession>
<organism evidence="2 3">
    <name type="scientific">Paraglaciecola mesophila</name>
    <dbReference type="NCBI Taxonomy" id="197222"/>
    <lineage>
        <taxon>Bacteria</taxon>
        <taxon>Pseudomonadati</taxon>
        <taxon>Pseudomonadota</taxon>
        <taxon>Gammaproteobacteria</taxon>
        <taxon>Alteromonadales</taxon>
        <taxon>Alteromonadaceae</taxon>
        <taxon>Paraglaciecola</taxon>
    </lineage>
</organism>
<protein>
    <submittedName>
        <fullName evidence="2">Uncharacterized protein</fullName>
    </submittedName>
</protein>
<keyword evidence="3" id="KW-1185">Reference proteome</keyword>
<sequence>MGKESSTGRESSTGKDPSVKNEPSKGDVRTLQQPPFIPAHLAITP</sequence>
<dbReference type="EMBL" id="JBBMQS010000009">
    <property type="protein sequence ID" value="MEM5498866.1"/>
    <property type="molecule type" value="Genomic_DNA"/>
</dbReference>
<feature type="region of interest" description="Disordered" evidence="1">
    <location>
        <begin position="1"/>
        <end position="45"/>
    </location>
</feature>
<evidence type="ECO:0000256" key="1">
    <source>
        <dbReference type="SAM" id="MobiDB-lite"/>
    </source>
</evidence>
<evidence type="ECO:0000313" key="3">
    <source>
        <dbReference type="Proteomes" id="UP001461163"/>
    </source>
</evidence>
<name>A0ABU9SYB9_9ALTE</name>